<protein>
    <recommendedName>
        <fullName evidence="8">Cytosine-specific methyltransferase</fullName>
        <ecNumber evidence="8">2.1.1.37</ecNumber>
    </recommendedName>
</protein>
<proteinExistence type="inferred from homology"/>
<dbReference type="PANTHER" id="PTHR46098">
    <property type="entry name" value="TRNA (CYTOSINE(38)-C(5))-METHYLTRANSFERASE"/>
    <property type="match status" value="1"/>
</dbReference>
<dbReference type="AlphaFoldDB" id="A0A838BS90"/>
<dbReference type="PROSITE" id="PS51679">
    <property type="entry name" value="SAM_MT_C5"/>
    <property type="match status" value="1"/>
</dbReference>
<keyword evidence="4" id="KW-0680">Restriction system</keyword>
<evidence type="ECO:0000313" key="10">
    <source>
        <dbReference type="Proteomes" id="UP000572984"/>
    </source>
</evidence>
<accession>A0A838BS90</accession>
<evidence type="ECO:0000256" key="3">
    <source>
        <dbReference type="ARBA" id="ARBA00022691"/>
    </source>
</evidence>
<dbReference type="PANTHER" id="PTHR46098:SF1">
    <property type="entry name" value="TRNA (CYTOSINE(38)-C(5))-METHYLTRANSFERASE"/>
    <property type="match status" value="1"/>
</dbReference>
<comment type="catalytic activity">
    <reaction evidence="5 8">
        <text>a 2'-deoxycytidine in DNA + S-adenosyl-L-methionine = a 5-methyl-2'-deoxycytidine in DNA + S-adenosyl-L-homocysteine + H(+)</text>
        <dbReference type="Rhea" id="RHEA:13681"/>
        <dbReference type="Rhea" id="RHEA-COMP:11369"/>
        <dbReference type="Rhea" id="RHEA-COMP:11370"/>
        <dbReference type="ChEBI" id="CHEBI:15378"/>
        <dbReference type="ChEBI" id="CHEBI:57856"/>
        <dbReference type="ChEBI" id="CHEBI:59789"/>
        <dbReference type="ChEBI" id="CHEBI:85452"/>
        <dbReference type="ChEBI" id="CHEBI:85454"/>
        <dbReference type="EC" id="2.1.1.37"/>
    </reaction>
</comment>
<dbReference type="PROSITE" id="PS00094">
    <property type="entry name" value="C5_MTASE_1"/>
    <property type="match status" value="1"/>
</dbReference>
<feature type="active site" evidence="6">
    <location>
        <position position="78"/>
    </location>
</feature>
<dbReference type="RefSeq" id="WP_181054039.1">
    <property type="nucleotide sequence ID" value="NZ_JACDXJ010000001.1"/>
</dbReference>
<dbReference type="EMBL" id="JACDXJ010000001">
    <property type="protein sequence ID" value="MBA1158674.1"/>
    <property type="molecule type" value="Genomic_DNA"/>
</dbReference>
<dbReference type="InterPro" id="IPR018117">
    <property type="entry name" value="C5_DNA_meth_AS"/>
</dbReference>
<evidence type="ECO:0000256" key="6">
    <source>
        <dbReference type="PROSITE-ProRule" id="PRU01016"/>
    </source>
</evidence>
<evidence type="ECO:0000313" key="9">
    <source>
        <dbReference type="EMBL" id="MBA1158674.1"/>
    </source>
</evidence>
<dbReference type="Gene3D" id="3.40.50.150">
    <property type="entry name" value="Vaccinia Virus protein VP39"/>
    <property type="match status" value="1"/>
</dbReference>
<evidence type="ECO:0000256" key="5">
    <source>
        <dbReference type="ARBA" id="ARBA00047422"/>
    </source>
</evidence>
<evidence type="ECO:0000256" key="7">
    <source>
        <dbReference type="RuleBase" id="RU000416"/>
    </source>
</evidence>
<sequence length="402" mass="44639">MKTTLNVTAVFGGIGGMELGLHRSGHVTTLFCENDPEATAVLAHRFRDIRINFDVRKTEALVEDIDPASNLLTAGFPCTDLSQAGRMQGFQGAQSSLVRKVFDLLDARPFPRLLIENVPNWRVLHGGQYMTEVVEALEARGYRWAYRVIDARAFGLPQRRLRVFLYATQEGDPRDALLQGDEAPDQRVYGLSEAAHGFYWTEGNKGLGWGEDCIPTLKGGSAIGIPAAPAVLMPDGKIITPDLRDGERLQGFESGWTDVDTVLPQFGERRFNQRKRWLLIGNAVNVEVAAWIGERLAGSANAKVPEGTTIEPGSKWPAAAWFDGRVRRRVDIGTWPVNRSRPPLASFLIHGGQLLSRRATNGFHERILRSPLRITKEFKDAVRLHLARMEQHEGKAMLAAAE</sequence>
<comment type="similarity">
    <text evidence="6 7">Belongs to the class I-like SAM-binding methyltransferase superfamily. C5-methyltransferase family.</text>
</comment>
<reference evidence="9 10" key="1">
    <citation type="submission" date="2020-07" db="EMBL/GenBank/DDBJ databases">
        <title>Draft genome and description of Microvirga mediterraneensis Marseille-Q2068 sp. nov.</title>
        <authorList>
            <person name="Boxberger M."/>
        </authorList>
    </citation>
    <scope>NUCLEOTIDE SEQUENCE [LARGE SCALE GENOMIC DNA]</scope>
    <source>
        <strain evidence="9 10">Marseille-Q2068</strain>
    </source>
</reference>
<dbReference type="NCBIfam" id="TIGR00675">
    <property type="entry name" value="dcm"/>
    <property type="match status" value="1"/>
</dbReference>
<dbReference type="InterPro" id="IPR050750">
    <property type="entry name" value="C5-MTase"/>
</dbReference>
<comment type="caution">
    <text evidence="9">The sequence shown here is derived from an EMBL/GenBank/DDBJ whole genome shotgun (WGS) entry which is preliminary data.</text>
</comment>
<dbReference type="Pfam" id="PF00145">
    <property type="entry name" value="DNA_methylase"/>
    <property type="match status" value="1"/>
</dbReference>
<dbReference type="InterPro" id="IPR001525">
    <property type="entry name" value="C5_MeTfrase"/>
</dbReference>
<evidence type="ECO:0000256" key="1">
    <source>
        <dbReference type="ARBA" id="ARBA00022603"/>
    </source>
</evidence>
<dbReference type="InterPro" id="IPR029063">
    <property type="entry name" value="SAM-dependent_MTases_sf"/>
</dbReference>
<dbReference type="SUPFAM" id="SSF53335">
    <property type="entry name" value="S-adenosyl-L-methionine-dependent methyltransferases"/>
    <property type="match status" value="1"/>
</dbReference>
<dbReference type="GO" id="GO:0009307">
    <property type="term" value="P:DNA restriction-modification system"/>
    <property type="evidence" value="ECO:0007669"/>
    <property type="project" value="UniProtKB-KW"/>
</dbReference>
<keyword evidence="3 6" id="KW-0949">S-adenosyl-L-methionine</keyword>
<name>A0A838BS90_9HYPH</name>
<organism evidence="9 10">
    <name type="scientific">Microvirga mediterraneensis</name>
    <dbReference type="NCBI Taxonomy" id="2754695"/>
    <lineage>
        <taxon>Bacteria</taxon>
        <taxon>Pseudomonadati</taxon>
        <taxon>Pseudomonadota</taxon>
        <taxon>Alphaproteobacteria</taxon>
        <taxon>Hyphomicrobiales</taxon>
        <taxon>Methylobacteriaceae</taxon>
        <taxon>Microvirga</taxon>
    </lineage>
</organism>
<keyword evidence="2 6" id="KW-0808">Transferase</keyword>
<evidence type="ECO:0000256" key="8">
    <source>
        <dbReference type="RuleBase" id="RU000417"/>
    </source>
</evidence>
<keyword evidence="1 6" id="KW-0489">Methyltransferase</keyword>
<gene>
    <name evidence="9" type="primary">dcm</name>
    <name evidence="9" type="ORF">H0S73_21455</name>
</gene>
<dbReference type="EC" id="2.1.1.37" evidence="8"/>
<evidence type="ECO:0000256" key="2">
    <source>
        <dbReference type="ARBA" id="ARBA00022679"/>
    </source>
</evidence>
<dbReference type="PRINTS" id="PR00105">
    <property type="entry name" value="C5METTRFRASE"/>
</dbReference>
<dbReference type="Proteomes" id="UP000572984">
    <property type="component" value="Unassembled WGS sequence"/>
</dbReference>
<evidence type="ECO:0000256" key="4">
    <source>
        <dbReference type="ARBA" id="ARBA00022747"/>
    </source>
</evidence>
<keyword evidence="10" id="KW-1185">Reference proteome</keyword>
<dbReference type="GO" id="GO:0032259">
    <property type="term" value="P:methylation"/>
    <property type="evidence" value="ECO:0007669"/>
    <property type="project" value="UniProtKB-KW"/>
</dbReference>
<dbReference type="GO" id="GO:0003886">
    <property type="term" value="F:DNA (cytosine-5-)-methyltransferase activity"/>
    <property type="evidence" value="ECO:0007669"/>
    <property type="project" value="UniProtKB-EC"/>
</dbReference>